<reference evidence="1" key="1">
    <citation type="submission" date="2021-06" db="EMBL/GenBank/DDBJ databases">
        <authorList>
            <person name="Kallberg Y."/>
            <person name="Tangrot J."/>
            <person name="Rosling A."/>
        </authorList>
    </citation>
    <scope>NUCLEOTIDE SEQUENCE</scope>
    <source>
        <strain evidence="1">IN212</strain>
    </source>
</reference>
<accession>A0A9N8WHE5</accession>
<comment type="caution">
    <text evidence="1">The sequence shown here is derived from an EMBL/GenBank/DDBJ whole genome shotgun (WGS) entry which is preliminary data.</text>
</comment>
<proteinExistence type="predicted"/>
<dbReference type="OrthoDB" id="2473990at2759"/>
<gene>
    <name evidence="1" type="ORF">RFULGI_LOCUS1647</name>
</gene>
<dbReference type="AlphaFoldDB" id="A0A9N8WHE5"/>
<dbReference type="EMBL" id="CAJVPZ010001065">
    <property type="protein sequence ID" value="CAG8483488.1"/>
    <property type="molecule type" value="Genomic_DNA"/>
</dbReference>
<organism evidence="1 2">
    <name type="scientific">Racocetra fulgida</name>
    <dbReference type="NCBI Taxonomy" id="60492"/>
    <lineage>
        <taxon>Eukaryota</taxon>
        <taxon>Fungi</taxon>
        <taxon>Fungi incertae sedis</taxon>
        <taxon>Mucoromycota</taxon>
        <taxon>Glomeromycotina</taxon>
        <taxon>Glomeromycetes</taxon>
        <taxon>Diversisporales</taxon>
        <taxon>Gigasporaceae</taxon>
        <taxon>Racocetra</taxon>
    </lineage>
</organism>
<sequence>MLSENIEQNLVLTLNNYVDQQVRKGISKKRTNTKVEEIYYIGRDDIFGSKDSKDSEKKDLIYNNCYLKQIYEDVHIAIRSYESSDEFSPKHFVAILSMAFAPFVESNYLPNREYKFKFKLNNSSTEVVYNFKDNSTKKKSDKEMENQYGIDMRKQPSALKIILCAAGLTPIFYLNRNI</sequence>
<name>A0A9N8WHE5_9GLOM</name>
<keyword evidence="2" id="KW-1185">Reference proteome</keyword>
<evidence type="ECO:0000313" key="2">
    <source>
        <dbReference type="Proteomes" id="UP000789396"/>
    </source>
</evidence>
<protein>
    <submittedName>
        <fullName evidence="1">10830_t:CDS:1</fullName>
    </submittedName>
</protein>
<evidence type="ECO:0000313" key="1">
    <source>
        <dbReference type="EMBL" id="CAG8483488.1"/>
    </source>
</evidence>
<dbReference type="Proteomes" id="UP000789396">
    <property type="component" value="Unassembled WGS sequence"/>
</dbReference>